<proteinExistence type="predicted"/>
<protein>
    <submittedName>
        <fullName evidence="8">RDD family protein</fullName>
    </submittedName>
</protein>
<evidence type="ECO:0000256" key="6">
    <source>
        <dbReference type="SAM" id="Phobius"/>
    </source>
</evidence>
<keyword evidence="3 6" id="KW-0812">Transmembrane</keyword>
<keyword evidence="9" id="KW-1185">Reference proteome</keyword>
<name>A0A158HKV7_9BURK</name>
<evidence type="ECO:0000259" key="7">
    <source>
        <dbReference type="Pfam" id="PF06271"/>
    </source>
</evidence>
<comment type="subcellular location">
    <subcellularLocation>
        <location evidence="1">Cell membrane</location>
        <topology evidence="1">Multi-pass membrane protein</topology>
    </subcellularLocation>
</comment>
<dbReference type="PANTHER" id="PTHR36115:SF4">
    <property type="entry name" value="MEMBRANE PROTEIN"/>
    <property type="match status" value="1"/>
</dbReference>
<dbReference type="InterPro" id="IPR010432">
    <property type="entry name" value="RDD"/>
</dbReference>
<evidence type="ECO:0000313" key="8">
    <source>
        <dbReference type="EMBL" id="SAL45025.1"/>
    </source>
</evidence>
<comment type="caution">
    <text evidence="8">The sequence shown here is derived from an EMBL/GenBank/DDBJ whole genome shotgun (WGS) entry which is preliminary data.</text>
</comment>
<dbReference type="Pfam" id="PF06271">
    <property type="entry name" value="RDD"/>
    <property type="match status" value="1"/>
</dbReference>
<dbReference type="Proteomes" id="UP000055019">
    <property type="component" value="Unassembled WGS sequence"/>
</dbReference>
<dbReference type="OrthoDB" id="5298807at2"/>
<dbReference type="EMBL" id="FCOM02000006">
    <property type="protein sequence ID" value="SAL45025.1"/>
    <property type="molecule type" value="Genomic_DNA"/>
</dbReference>
<reference evidence="8" key="1">
    <citation type="submission" date="2016-01" db="EMBL/GenBank/DDBJ databases">
        <authorList>
            <person name="Peeters C."/>
        </authorList>
    </citation>
    <scope>NUCLEOTIDE SEQUENCE [LARGE SCALE GENOMIC DNA]</scope>
    <source>
        <strain evidence="8">LMG 29317</strain>
    </source>
</reference>
<feature type="transmembrane region" description="Helical" evidence="6">
    <location>
        <begin position="42"/>
        <end position="69"/>
    </location>
</feature>
<keyword evidence="2" id="KW-1003">Cell membrane</keyword>
<keyword evidence="5 6" id="KW-0472">Membrane</keyword>
<keyword evidence="4 6" id="KW-1133">Transmembrane helix</keyword>
<dbReference type="PANTHER" id="PTHR36115">
    <property type="entry name" value="PROLINE-RICH ANTIGEN HOMOLOG-RELATED"/>
    <property type="match status" value="1"/>
</dbReference>
<sequence length="146" mass="16048">MHFATYSQRARALFLDSIWWTVIVLFVPLGPSPETMPLSPDAFAVSAVLWLLLAQCVPIILTGIFWAVWGTTPGKRALRLQIVDADTGQSMTVNQAVLRTIGYLLTFATCGAGFLWVLFTSRKQALHDRIANTVVIDTRSASAPRA</sequence>
<evidence type="ECO:0000256" key="4">
    <source>
        <dbReference type="ARBA" id="ARBA00022989"/>
    </source>
</evidence>
<feature type="transmembrane region" description="Helical" evidence="6">
    <location>
        <begin position="12"/>
        <end position="30"/>
    </location>
</feature>
<evidence type="ECO:0000256" key="1">
    <source>
        <dbReference type="ARBA" id="ARBA00004651"/>
    </source>
</evidence>
<accession>A0A158HKV7</accession>
<dbReference type="InterPro" id="IPR051791">
    <property type="entry name" value="Pra-immunoreactive"/>
</dbReference>
<evidence type="ECO:0000256" key="5">
    <source>
        <dbReference type="ARBA" id="ARBA00023136"/>
    </source>
</evidence>
<evidence type="ECO:0000256" key="2">
    <source>
        <dbReference type="ARBA" id="ARBA00022475"/>
    </source>
</evidence>
<feature type="domain" description="RDD" evidence="7">
    <location>
        <begin position="4"/>
        <end position="132"/>
    </location>
</feature>
<dbReference type="AlphaFoldDB" id="A0A158HKV7"/>
<organism evidence="8 9">
    <name type="scientific">Caballeronia arvi</name>
    <dbReference type="NCBI Taxonomy" id="1777135"/>
    <lineage>
        <taxon>Bacteria</taxon>
        <taxon>Pseudomonadati</taxon>
        <taxon>Pseudomonadota</taxon>
        <taxon>Betaproteobacteria</taxon>
        <taxon>Burkholderiales</taxon>
        <taxon>Burkholderiaceae</taxon>
        <taxon>Caballeronia</taxon>
    </lineage>
</organism>
<dbReference type="GO" id="GO:0005886">
    <property type="term" value="C:plasma membrane"/>
    <property type="evidence" value="ECO:0007669"/>
    <property type="project" value="UniProtKB-SubCell"/>
</dbReference>
<feature type="transmembrane region" description="Helical" evidence="6">
    <location>
        <begin position="101"/>
        <end position="119"/>
    </location>
</feature>
<evidence type="ECO:0000313" key="9">
    <source>
        <dbReference type="Proteomes" id="UP000055019"/>
    </source>
</evidence>
<evidence type="ECO:0000256" key="3">
    <source>
        <dbReference type="ARBA" id="ARBA00022692"/>
    </source>
</evidence>
<gene>
    <name evidence="8" type="ORF">AWB74_01919</name>
</gene>
<dbReference type="RefSeq" id="WP_061146524.1">
    <property type="nucleotide sequence ID" value="NZ_FCOM02000006.1"/>
</dbReference>